<dbReference type="Proteomes" id="UP000178256">
    <property type="component" value="Unassembled WGS sequence"/>
</dbReference>
<feature type="region of interest" description="Disordered" evidence="1">
    <location>
        <begin position="12"/>
        <end position="40"/>
    </location>
</feature>
<name>A0A1F8GJA3_9BACT</name>
<sequence>MEIKKVKLYIPTRNPVSRKPEEKSRMNMGRKASPNPHPNHLTDVLNVSSFTPAEIVLDMFLLYSYTGLL</sequence>
<comment type="caution">
    <text evidence="2">The sequence shown here is derived from an EMBL/GenBank/DDBJ whole genome shotgun (WGS) entry which is preliminary data.</text>
</comment>
<gene>
    <name evidence="2" type="ORF">A2925_02080</name>
</gene>
<evidence type="ECO:0000313" key="2">
    <source>
        <dbReference type="EMBL" id="OGN25497.1"/>
    </source>
</evidence>
<dbReference type="AlphaFoldDB" id="A0A1F8GJA3"/>
<proteinExistence type="predicted"/>
<evidence type="ECO:0000313" key="3">
    <source>
        <dbReference type="Proteomes" id="UP000178256"/>
    </source>
</evidence>
<organism evidence="2 3">
    <name type="scientific">Candidatus Yanofskybacteria bacterium RIFCSPLOWO2_01_FULL_44_22</name>
    <dbReference type="NCBI Taxonomy" id="1802697"/>
    <lineage>
        <taxon>Bacteria</taxon>
        <taxon>Candidatus Yanofskyibacteriota</taxon>
    </lineage>
</organism>
<protein>
    <submittedName>
        <fullName evidence="2">Uncharacterized protein</fullName>
    </submittedName>
</protein>
<accession>A0A1F8GJA3</accession>
<dbReference type="EMBL" id="MGKL01000018">
    <property type="protein sequence ID" value="OGN25497.1"/>
    <property type="molecule type" value="Genomic_DNA"/>
</dbReference>
<reference evidence="2 3" key="1">
    <citation type="journal article" date="2016" name="Nat. Commun.">
        <title>Thousands of microbial genomes shed light on interconnected biogeochemical processes in an aquifer system.</title>
        <authorList>
            <person name="Anantharaman K."/>
            <person name="Brown C.T."/>
            <person name="Hug L.A."/>
            <person name="Sharon I."/>
            <person name="Castelle C.J."/>
            <person name="Probst A.J."/>
            <person name="Thomas B.C."/>
            <person name="Singh A."/>
            <person name="Wilkins M.J."/>
            <person name="Karaoz U."/>
            <person name="Brodie E.L."/>
            <person name="Williams K.H."/>
            <person name="Hubbard S.S."/>
            <person name="Banfield J.F."/>
        </authorList>
    </citation>
    <scope>NUCLEOTIDE SEQUENCE [LARGE SCALE GENOMIC DNA]</scope>
</reference>
<evidence type="ECO:0000256" key="1">
    <source>
        <dbReference type="SAM" id="MobiDB-lite"/>
    </source>
</evidence>